<dbReference type="Pfam" id="PF04043">
    <property type="entry name" value="PMEI"/>
    <property type="match status" value="2"/>
</dbReference>
<feature type="domain" description="Pectinesterase inhibitor" evidence="5">
    <location>
        <begin position="190"/>
        <end position="333"/>
    </location>
</feature>
<dbReference type="PANTHER" id="PTHR36710">
    <property type="entry name" value="PECTINESTERASE INHIBITOR-LIKE"/>
    <property type="match status" value="1"/>
</dbReference>
<name>A0A445EMA3_ARAHY</name>
<dbReference type="InterPro" id="IPR006501">
    <property type="entry name" value="Pectinesterase_inhib_dom"/>
</dbReference>
<evidence type="ECO:0000256" key="3">
    <source>
        <dbReference type="ARBA" id="ARBA00038471"/>
    </source>
</evidence>
<gene>
    <name evidence="6" type="ORF">Ahy_A01g001106</name>
</gene>
<evidence type="ECO:0000259" key="5">
    <source>
        <dbReference type="SMART" id="SM00856"/>
    </source>
</evidence>
<dbReference type="STRING" id="3818.A0A445EMA3"/>
<comment type="similarity">
    <text evidence="3">Belongs to the PMEI family.</text>
</comment>
<evidence type="ECO:0000256" key="1">
    <source>
        <dbReference type="ARBA" id="ARBA00022729"/>
    </source>
</evidence>
<dbReference type="InterPro" id="IPR034087">
    <property type="entry name" value="C/VIF1"/>
</dbReference>
<dbReference type="PANTHER" id="PTHR36710:SF18">
    <property type="entry name" value="PECTINESTERASE INHIBITOR 5-RELATED"/>
    <property type="match status" value="1"/>
</dbReference>
<keyword evidence="1 4" id="KW-0732">Signal</keyword>
<dbReference type="Gene3D" id="1.20.140.40">
    <property type="entry name" value="Invertase/pectin methylesterase inhibitor family protein"/>
    <property type="match status" value="2"/>
</dbReference>
<proteinExistence type="inferred from homology"/>
<reference evidence="6 7" key="1">
    <citation type="submission" date="2019-01" db="EMBL/GenBank/DDBJ databases">
        <title>Sequencing of cultivated peanut Arachis hypogaea provides insights into genome evolution and oil improvement.</title>
        <authorList>
            <person name="Chen X."/>
        </authorList>
    </citation>
    <scope>NUCLEOTIDE SEQUENCE [LARGE SCALE GENOMIC DNA]</scope>
    <source>
        <strain evidence="7">cv. Fuhuasheng</strain>
        <tissue evidence="6">Leaves</tissue>
    </source>
</reference>
<keyword evidence="2" id="KW-1015">Disulfide bond</keyword>
<accession>A0A445EMA3</accession>
<evidence type="ECO:0000256" key="4">
    <source>
        <dbReference type="SAM" id="SignalP"/>
    </source>
</evidence>
<dbReference type="FunFam" id="1.20.140.40:FF:000009">
    <property type="entry name" value="Invertase/pectin methylesterase inhibitor family protein"/>
    <property type="match status" value="2"/>
</dbReference>
<dbReference type="EMBL" id="SDMP01000001">
    <property type="protein sequence ID" value="RYR76521.1"/>
    <property type="molecule type" value="Genomic_DNA"/>
</dbReference>
<protein>
    <recommendedName>
        <fullName evidence="5">Pectinesterase inhibitor domain-containing protein</fullName>
    </recommendedName>
</protein>
<dbReference type="CDD" id="cd15796">
    <property type="entry name" value="CIF_like"/>
    <property type="match status" value="2"/>
</dbReference>
<dbReference type="Proteomes" id="UP000289738">
    <property type="component" value="Chromosome A01"/>
</dbReference>
<feature type="domain" description="Pectinesterase inhibitor" evidence="5">
    <location>
        <begin position="23"/>
        <end position="165"/>
    </location>
</feature>
<sequence length="337" mass="37205">MRNKASTTLTLVLLTLTLLSTTYSDDLIDQTCKKTPYYELCSNIIHSNPATAGDPKGMVVIMINYTVANATDTLNYIEDLIKKVTDHELEHKLTFCAESYIPAIKYVLPQAVGSINRGNFGFANYSISYAEKDIVACNKKFTGNQSPLSSRNGIMLQLLDISAAILKILNKASTTLTLVLLSLTLLSTTYSDDLIDQTCKKTPYYELCSNIIHSNPATPSDPKGMVVIIINYAVANATDTLKYIGDLIKKVSDHELQNKLAFCADQSYIPLVKHVLREAVDSINRGDFDLANYYISYAEKDIDACNKKFTGNQSPLSSRNGIMLQLLDISAAILKIL</sequence>
<comment type="caution">
    <text evidence="6">The sequence shown here is derived from an EMBL/GenBank/DDBJ whole genome shotgun (WGS) entry which is preliminary data.</text>
</comment>
<dbReference type="InterPro" id="IPR052421">
    <property type="entry name" value="PCW_Enzyme_Inhibitor"/>
</dbReference>
<evidence type="ECO:0000313" key="6">
    <source>
        <dbReference type="EMBL" id="RYR76521.1"/>
    </source>
</evidence>
<keyword evidence="7" id="KW-1185">Reference proteome</keyword>
<dbReference type="InterPro" id="IPR035513">
    <property type="entry name" value="Invertase/methylesterase_inhib"/>
</dbReference>
<dbReference type="SUPFAM" id="SSF101148">
    <property type="entry name" value="Plant invertase/pectin methylesterase inhibitor"/>
    <property type="match status" value="2"/>
</dbReference>
<dbReference type="AlphaFoldDB" id="A0A445EMA3"/>
<evidence type="ECO:0000313" key="7">
    <source>
        <dbReference type="Proteomes" id="UP000289738"/>
    </source>
</evidence>
<organism evidence="6 7">
    <name type="scientific">Arachis hypogaea</name>
    <name type="common">Peanut</name>
    <dbReference type="NCBI Taxonomy" id="3818"/>
    <lineage>
        <taxon>Eukaryota</taxon>
        <taxon>Viridiplantae</taxon>
        <taxon>Streptophyta</taxon>
        <taxon>Embryophyta</taxon>
        <taxon>Tracheophyta</taxon>
        <taxon>Spermatophyta</taxon>
        <taxon>Magnoliopsida</taxon>
        <taxon>eudicotyledons</taxon>
        <taxon>Gunneridae</taxon>
        <taxon>Pentapetalae</taxon>
        <taxon>rosids</taxon>
        <taxon>fabids</taxon>
        <taxon>Fabales</taxon>
        <taxon>Fabaceae</taxon>
        <taxon>Papilionoideae</taxon>
        <taxon>50 kb inversion clade</taxon>
        <taxon>dalbergioids sensu lato</taxon>
        <taxon>Dalbergieae</taxon>
        <taxon>Pterocarpus clade</taxon>
        <taxon>Arachis</taxon>
    </lineage>
</organism>
<dbReference type="NCBIfam" id="TIGR01614">
    <property type="entry name" value="PME_inhib"/>
    <property type="match status" value="2"/>
</dbReference>
<feature type="chain" id="PRO_5019275792" description="Pectinesterase inhibitor domain-containing protein" evidence="4">
    <location>
        <begin position="25"/>
        <end position="337"/>
    </location>
</feature>
<dbReference type="GO" id="GO:0004857">
    <property type="term" value="F:enzyme inhibitor activity"/>
    <property type="evidence" value="ECO:0007669"/>
    <property type="project" value="InterPro"/>
</dbReference>
<evidence type="ECO:0000256" key="2">
    <source>
        <dbReference type="ARBA" id="ARBA00023157"/>
    </source>
</evidence>
<dbReference type="SMART" id="SM00856">
    <property type="entry name" value="PMEI"/>
    <property type="match status" value="2"/>
</dbReference>
<feature type="signal peptide" evidence="4">
    <location>
        <begin position="1"/>
        <end position="24"/>
    </location>
</feature>